<accession>A0A6J4TDI8</accession>
<dbReference type="EMBL" id="CADCWC010000027">
    <property type="protein sequence ID" value="CAA9520322.1"/>
    <property type="molecule type" value="Genomic_DNA"/>
</dbReference>
<sequence>MGTFDAHENNEGTAPQASMLASISDEMVRLYKEQFGRGPTKARTHWAGADTLVVLLEDTLSPAERNLVRMGEHQRLRDTRMFFQYATVNEFCRPVESFTGRKVRSFISGIDTEREGLSCELFVLHSEGYTGPSRTEAAGN</sequence>
<gene>
    <name evidence="2" type="ORF">AVDCRST_MAG79-157</name>
</gene>
<evidence type="ECO:0000259" key="1">
    <source>
        <dbReference type="Pfam" id="PF10057"/>
    </source>
</evidence>
<evidence type="ECO:0000313" key="2">
    <source>
        <dbReference type="EMBL" id="CAA9520322.1"/>
    </source>
</evidence>
<dbReference type="Pfam" id="PF10057">
    <property type="entry name" value="MpsC"/>
    <property type="match status" value="1"/>
</dbReference>
<proteinExistence type="predicted"/>
<organism evidence="2">
    <name type="scientific">uncultured Thermoleophilia bacterium</name>
    <dbReference type="NCBI Taxonomy" id="1497501"/>
    <lineage>
        <taxon>Bacteria</taxon>
        <taxon>Bacillati</taxon>
        <taxon>Actinomycetota</taxon>
        <taxon>Thermoleophilia</taxon>
        <taxon>environmental samples</taxon>
    </lineage>
</organism>
<reference evidence="2" key="1">
    <citation type="submission" date="2020-02" db="EMBL/GenBank/DDBJ databases">
        <authorList>
            <person name="Meier V. D."/>
        </authorList>
    </citation>
    <scope>NUCLEOTIDE SEQUENCE</scope>
    <source>
        <strain evidence="2">AVDCRST_MAG79</strain>
    </source>
</reference>
<dbReference type="AlphaFoldDB" id="A0A6J4TDI8"/>
<feature type="domain" description="Na+-translocating membrane potential-generating system MpsC" evidence="1">
    <location>
        <begin position="19"/>
        <end position="124"/>
    </location>
</feature>
<name>A0A6J4TDI8_9ACTN</name>
<dbReference type="InterPro" id="IPR018745">
    <property type="entry name" value="MpsC"/>
</dbReference>
<protein>
    <recommendedName>
        <fullName evidence="1">Na+-translocating membrane potential-generating system MpsC domain-containing protein</fullName>
    </recommendedName>
</protein>